<dbReference type="GO" id="GO:0043190">
    <property type="term" value="C:ATP-binding cassette (ABC) transporter complex"/>
    <property type="evidence" value="ECO:0007669"/>
    <property type="project" value="InterPro"/>
</dbReference>
<keyword evidence="3" id="KW-0732">Signal</keyword>
<dbReference type="PANTHER" id="PTHR30290">
    <property type="entry name" value="PERIPLASMIC BINDING COMPONENT OF ABC TRANSPORTER"/>
    <property type="match status" value="1"/>
</dbReference>
<evidence type="ECO:0000256" key="2">
    <source>
        <dbReference type="ARBA" id="ARBA00005695"/>
    </source>
</evidence>
<dbReference type="PANTHER" id="PTHR30290:SF38">
    <property type="entry name" value="D,D-DIPEPTIDE-BINDING PERIPLASMIC PROTEIN DDPA-RELATED"/>
    <property type="match status" value="1"/>
</dbReference>
<proteinExistence type="inferred from homology"/>
<accession>A0A559TKG3</accession>
<evidence type="ECO:0000313" key="6">
    <source>
        <dbReference type="Proteomes" id="UP000319824"/>
    </source>
</evidence>
<protein>
    <submittedName>
        <fullName evidence="5">Peptide/nickel transport system substrate-binding protein</fullName>
    </submittedName>
</protein>
<name>A0A559TKG3_9HYPH</name>
<sequence length="535" mass="58656">MIISRRDLIKLSVYAGAALSAPTILRAQAASPDARVIRMVLGNLPSIFDPVFTTTSETGIHALAIYDTLFALDSQGVARPQMIGNWGVSEDRLTYTFALRDGLGFHDGTPVTAADCVASIRRWGAATPSGKLIMEMTKDVLKKDDKAFTIALTEPFGLLIDALATPRQPLFIMREKDANLPPTEQVTDNIGSGPFKFNHALAKPGGSFTYDRNEQYVPRGETPDGFAGGKVVNVERVIWENISDEQTALAALQAGEIDFLVTCPPDFYATVEGDPNLELQLVVTGGQCMFARTNFLQPPFDNVKARQALLHLVDQEAFLRVMAPDPRYAHPISSLFGNGSPYSNDENTEWYKQGRDPEKARQLFVEAGYAGEKVVILDSTDWPQADVSAQLLGSELKKIGVNVELAPSDWAGVVARRANKGPVEEGGWNIHISSWPNGALSDPLGTALLQANGENAWYGWPKNDEYEELRAKWAVVETMDERKALARRMQHLWFDFVGAVFLGQAVSPSARRKTLTGVISTDGSIPMWNMQKAKA</sequence>
<dbReference type="Pfam" id="PF00496">
    <property type="entry name" value="SBP_bac_5"/>
    <property type="match status" value="1"/>
</dbReference>
<reference evidence="5 6" key="1">
    <citation type="submission" date="2019-06" db="EMBL/GenBank/DDBJ databases">
        <title>Pac Bio to generate improved reference genome sequences for organisms with transposon mutant libraries (support for FEBA project).</title>
        <authorList>
            <person name="Blow M."/>
        </authorList>
    </citation>
    <scope>NUCLEOTIDE SEQUENCE [LARGE SCALE GENOMIC DNA]</scope>
    <source>
        <strain evidence="5 6">USDA 1844</strain>
    </source>
</reference>
<dbReference type="GO" id="GO:0030288">
    <property type="term" value="C:outer membrane-bounded periplasmic space"/>
    <property type="evidence" value="ECO:0007669"/>
    <property type="project" value="UniProtKB-ARBA"/>
</dbReference>
<dbReference type="PIRSF" id="PIRSF002741">
    <property type="entry name" value="MppA"/>
    <property type="match status" value="1"/>
</dbReference>
<dbReference type="InterPro" id="IPR039424">
    <property type="entry name" value="SBP_5"/>
</dbReference>
<organism evidence="5 6">
    <name type="scientific">Rhizobium mongolense USDA 1844</name>
    <dbReference type="NCBI Taxonomy" id="1079460"/>
    <lineage>
        <taxon>Bacteria</taxon>
        <taxon>Pseudomonadati</taxon>
        <taxon>Pseudomonadota</taxon>
        <taxon>Alphaproteobacteria</taxon>
        <taxon>Hyphomicrobiales</taxon>
        <taxon>Rhizobiaceae</taxon>
        <taxon>Rhizobium/Agrobacterium group</taxon>
        <taxon>Rhizobium</taxon>
    </lineage>
</organism>
<dbReference type="Gene3D" id="3.40.190.10">
    <property type="entry name" value="Periplasmic binding protein-like II"/>
    <property type="match status" value="1"/>
</dbReference>
<feature type="domain" description="Solute-binding protein family 5" evidence="4">
    <location>
        <begin position="80"/>
        <end position="446"/>
    </location>
</feature>
<dbReference type="Gene3D" id="3.90.76.10">
    <property type="entry name" value="Dipeptide-binding Protein, Domain 1"/>
    <property type="match status" value="1"/>
</dbReference>
<dbReference type="EMBL" id="VISO01000001">
    <property type="protein sequence ID" value="TVZ75103.1"/>
    <property type="molecule type" value="Genomic_DNA"/>
</dbReference>
<dbReference type="AlphaFoldDB" id="A0A559TKG3"/>
<dbReference type="Gene3D" id="3.10.105.10">
    <property type="entry name" value="Dipeptide-binding Protein, Domain 3"/>
    <property type="match status" value="1"/>
</dbReference>
<dbReference type="CDD" id="cd08502">
    <property type="entry name" value="PBP2_NikA_DppA_OppA_like_16"/>
    <property type="match status" value="1"/>
</dbReference>
<evidence type="ECO:0000313" key="5">
    <source>
        <dbReference type="EMBL" id="TVZ75103.1"/>
    </source>
</evidence>
<dbReference type="RefSeq" id="WP_022718872.1">
    <property type="nucleotide sequence ID" value="NZ_ATTQ01000033.1"/>
</dbReference>
<dbReference type="PROSITE" id="PS51318">
    <property type="entry name" value="TAT"/>
    <property type="match status" value="1"/>
</dbReference>
<dbReference type="GO" id="GO:1904680">
    <property type="term" value="F:peptide transmembrane transporter activity"/>
    <property type="evidence" value="ECO:0007669"/>
    <property type="project" value="TreeGrafter"/>
</dbReference>
<dbReference type="PROSITE" id="PS01040">
    <property type="entry name" value="SBP_BACTERIAL_5"/>
    <property type="match status" value="1"/>
</dbReference>
<dbReference type="SUPFAM" id="SSF53850">
    <property type="entry name" value="Periplasmic binding protein-like II"/>
    <property type="match status" value="1"/>
</dbReference>
<dbReference type="Proteomes" id="UP000319824">
    <property type="component" value="Unassembled WGS sequence"/>
</dbReference>
<evidence type="ECO:0000256" key="1">
    <source>
        <dbReference type="ARBA" id="ARBA00004418"/>
    </source>
</evidence>
<evidence type="ECO:0000256" key="3">
    <source>
        <dbReference type="ARBA" id="ARBA00022729"/>
    </source>
</evidence>
<dbReference type="InterPro" id="IPR000914">
    <property type="entry name" value="SBP_5_dom"/>
</dbReference>
<evidence type="ECO:0000259" key="4">
    <source>
        <dbReference type="Pfam" id="PF00496"/>
    </source>
</evidence>
<dbReference type="InterPro" id="IPR023765">
    <property type="entry name" value="SBP_5_CS"/>
</dbReference>
<dbReference type="GO" id="GO:0015833">
    <property type="term" value="P:peptide transport"/>
    <property type="evidence" value="ECO:0007669"/>
    <property type="project" value="TreeGrafter"/>
</dbReference>
<gene>
    <name evidence="5" type="ORF">BCL32_0509</name>
</gene>
<comment type="similarity">
    <text evidence="2">Belongs to the bacterial solute-binding protein 5 family.</text>
</comment>
<comment type="subcellular location">
    <subcellularLocation>
        <location evidence="1">Periplasm</location>
    </subcellularLocation>
</comment>
<dbReference type="InterPro" id="IPR030678">
    <property type="entry name" value="Peptide/Ni-bd"/>
</dbReference>
<dbReference type="InterPro" id="IPR006311">
    <property type="entry name" value="TAT_signal"/>
</dbReference>
<comment type="caution">
    <text evidence="5">The sequence shown here is derived from an EMBL/GenBank/DDBJ whole genome shotgun (WGS) entry which is preliminary data.</text>
</comment>